<dbReference type="EMBL" id="JALLPJ020000982">
    <property type="protein sequence ID" value="KAL3778509.1"/>
    <property type="molecule type" value="Genomic_DNA"/>
</dbReference>
<dbReference type="AlphaFoldDB" id="A0ABD3NRA0"/>
<organism evidence="2 3">
    <name type="scientific">Cyclotella atomus</name>
    <dbReference type="NCBI Taxonomy" id="382360"/>
    <lineage>
        <taxon>Eukaryota</taxon>
        <taxon>Sar</taxon>
        <taxon>Stramenopiles</taxon>
        <taxon>Ochrophyta</taxon>
        <taxon>Bacillariophyta</taxon>
        <taxon>Coscinodiscophyceae</taxon>
        <taxon>Thalassiosirophycidae</taxon>
        <taxon>Stephanodiscales</taxon>
        <taxon>Stephanodiscaceae</taxon>
        <taxon>Cyclotella</taxon>
    </lineage>
</organism>
<feature type="compositionally biased region" description="Low complexity" evidence="1">
    <location>
        <begin position="296"/>
        <end position="311"/>
    </location>
</feature>
<keyword evidence="3" id="KW-1185">Reference proteome</keyword>
<feature type="region of interest" description="Disordered" evidence="1">
    <location>
        <begin position="66"/>
        <end position="133"/>
    </location>
</feature>
<name>A0ABD3NRA0_9STRA</name>
<proteinExistence type="predicted"/>
<feature type="compositionally biased region" description="Low complexity" evidence="1">
    <location>
        <begin position="98"/>
        <end position="115"/>
    </location>
</feature>
<feature type="compositionally biased region" description="Polar residues" evidence="1">
    <location>
        <begin position="1"/>
        <end position="32"/>
    </location>
</feature>
<evidence type="ECO:0000313" key="3">
    <source>
        <dbReference type="Proteomes" id="UP001530400"/>
    </source>
</evidence>
<feature type="region of interest" description="Disordered" evidence="1">
    <location>
        <begin position="1"/>
        <end position="33"/>
    </location>
</feature>
<gene>
    <name evidence="2" type="ORF">ACHAWO_003916</name>
</gene>
<reference evidence="2 3" key="1">
    <citation type="submission" date="2024-10" db="EMBL/GenBank/DDBJ databases">
        <title>Updated reference genomes for cyclostephanoid diatoms.</title>
        <authorList>
            <person name="Roberts W.R."/>
            <person name="Alverson A.J."/>
        </authorList>
    </citation>
    <scope>NUCLEOTIDE SEQUENCE [LARGE SCALE GENOMIC DNA]</scope>
    <source>
        <strain evidence="2 3">AJA010-31</strain>
    </source>
</reference>
<accession>A0ABD3NRA0</accession>
<comment type="caution">
    <text evidence="2">The sequence shown here is derived from an EMBL/GenBank/DDBJ whole genome shotgun (WGS) entry which is preliminary data.</text>
</comment>
<evidence type="ECO:0000256" key="1">
    <source>
        <dbReference type="SAM" id="MobiDB-lite"/>
    </source>
</evidence>
<sequence>MVSIQQAANSVTQSARQQWDNLSRSDQPVSSKSLRDSIDSLIRTMFAPCAGDIGGVPRDEVFDVVRAPPSPYKNQSPLVRKQSKQSAATPATVPFEVSASSSSLSRSSPSPAAAPFQKESLSKLRQLGTQHQLASGLHDEALADVARPCSPEKSPITPDLIDFDDGISAISSHTLEEMERRRLASEGPVPKVAEALKDKLNGTISEDVEWKPKFNTEFEPFQAAPFETAVEISRNESISTRKTNATEESFQKFMAHEAKYWEREVNQDRSRKSERPSMEERARRLRELSRSRSRSDGTGSSNKSKSSPLTSHPHDTIPVFSSDLFGKSRSKSSSKSKNFVPGSFDNSDPFEALDHGEI</sequence>
<dbReference type="Proteomes" id="UP001530400">
    <property type="component" value="Unassembled WGS sequence"/>
</dbReference>
<feature type="region of interest" description="Disordered" evidence="1">
    <location>
        <begin position="261"/>
        <end position="358"/>
    </location>
</feature>
<evidence type="ECO:0000313" key="2">
    <source>
        <dbReference type="EMBL" id="KAL3778509.1"/>
    </source>
</evidence>
<protein>
    <submittedName>
        <fullName evidence="2">Uncharacterized protein</fullName>
    </submittedName>
</protein>
<feature type="compositionally biased region" description="Basic and acidic residues" evidence="1">
    <location>
        <begin position="261"/>
        <end position="295"/>
    </location>
</feature>